<dbReference type="PANTHER" id="PTHR35894:SF5">
    <property type="entry name" value="MU-LIKE PROPHAGE FLUMU DNA TRANSPOSITION PROTEIN B"/>
    <property type="match status" value="1"/>
</dbReference>
<reference evidence="4" key="1">
    <citation type="submission" date="2008-01" db="EMBL/GenBank/DDBJ databases">
        <title>Complete sequence of Shewanella halifaxensis HAW-EB4.</title>
        <authorList>
            <consortium name="US DOE Joint Genome Institute"/>
            <person name="Copeland A."/>
            <person name="Lucas S."/>
            <person name="Lapidus A."/>
            <person name="Glavina del Rio T."/>
            <person name="Dalin E."/>
            <person name="Tice H."/>
            <person name="Bruce D."/>
            <person name="Goodwin L."/>
            <person name="Pitluck S."/>
            <person name="Sims D."/>
            <person name="Brettin T."/>
            <person name="Detter J.C."/>
            <person name="Han C."/>
            <person name="Kuske C.R."/>
            <person name="Schmutz J."/>
            <person name="Larimer F."/>
            <person name="Land M."/>
            <person name="Hauser L."/>
            <person name="Kyrpides N."/>
            <person name="Kim E."/>
            <person name="Zhao J.-S."/>
            <person name="Richardson P."/>
        </authorList>
    </citation>
    <scope>NUCLEOTIDE SEQUENCE [LARGE SCALE GENOMIC DNA]</scope>
    <source>
        <strain evidence="4">HAW-EB4</strain>
    </source>
</reference>
<dbReference type="EMBL" id="CP000931">
    <property type="protein sequence ID" value="ABZ78620.1"/>
    <property type="molecule type" value="Genomic_DNA"/>
</dbReference>
<dbReference type="GO" id="GO:0042834">
    <property type="term" value="F:peptidoglycan binding"/>
    <property type="evidence" value="ECO:0007669"/>
    <property type="project" value="InterPro"/>
</dbReference>
<dbReference type="STRING" id="458817.Shal_4080"/>
<feature type="domain" description="SPOR" evidence="2">
    <location>
        <begin position="385"/>
        <end position="453"/>
    </location>
</feature>
<feature type="compositionally biased region" description="Polar residues" evidence="1">
    <location>
        <begin position="333"/>
        <end position="347"/>
    </location>
</feature>
<dbReference type="InterPro" id="IPR027417">
    <property type="entry name" value="P-loop_NTPase"/>
</dbReference>
<dbReference type="SUPFAM" id="SSF52540">
    <property type="entry name" value="P-loop containing nucleoside triphosphate hydrolases"/>
    <property type="match status" value="1"/>
</dbReference>
<dbReference type="eggNOG" id="COG3267">
    <property type="taxonomic scope" value="Bacteria"/>
</dbReference>
<dbReference type="OrthoDB" id="6271962at2"/>
<dbReference type="KEGG" id="shl:Shal_4080"/>
<dbReference type="Gene3D" id="3.40.50.300">
    <property type="entry name" value="P-loop containing nucleotide triphosphate hydrolases"/>
    <property type="match status" value="1"/>
</dbReference>
<feature type="domain" description="ORC1/DEAH AAA+ ATPase" evidence="3">
    <location>
        <begin position="26"/>
        <end position="141"/>
    </location>
</feature>
<dbReference type="Pfam" id="PF05036">
    <property type="entry name" value="SPOR"/>
    <property type="match status" value="1"/>
</dbReference>
<dbReference type="GO" id="GO:0016887">
    <property type="term" value="F:ATP hydrolysis activity"/>
    <property type="evidence" value="ECO:0007669"/>
    <property type="project" value="InterPro"/>
</dbReference>
<evidence type="ECO:0000313" key="5">
    <source>
        <dbReference type="Proteomes" id="UP000001317"/>
    </source>
</evidence>
<dbReference type="Gene3D" id="3.30.70.1070">
    <property type="entry name" value="Sporulation related repeat"/>
    <property type="match status" value="1"/>
</dbReference>
<dbReference type="InterPro" id="IPR007730">
    <property type="entry name" value="SPOR-like_dom"/>
</dbReference>
<accession>B0TL75</accession>
<dbReference type="Proteomes" id="UP000001317">
    <property type="component" value="Chromosome"/>
</dbReference>
<evidence type="ECO:0000259" key="2">
    <source>
        <dbReference type="Pfam" id="PF05036"/>
    </source>
</evidence>
<proteinExistence type="predicted"/>
<feature type="region of interest" description="Disordered" evidence="1">
    <location>
        <begin position="333"/>
        <end position="352"/>
    </location>
</feature>
<dbReference type="RefSeq" id="WP_012279137.1">
    <property type="nucleotide sequence ID" value="NC_010334.1"/>
</dbReference>
<organism evidence="4 5">
    <name type="scientific">Shewanella halifaxensis (strain HAW-EB4)</name>
    <dbReference type="NCBI Taxonomy" id="458817"/>
    <lineage>
        <taxon>Bacteria</taxon>
        <taxon>Pseudomonadati</taxon>
        <taxon>Pseudomonadota</taxon>
        <taxon>Gammaproteobacteria</taxon>
        <taxon>Alteromonadales</taxon>
        <taxon>Shewanellaceae</taxon>
        <taxon>Shewanella</taxon>
    </lineage>
</organism>
<sequence length="473" mass="52859">MSFSGSALLPSQDALLHRLLHLSLYGEQLMVLTGEDGAGKTTLATALLNELEHHSSALVICPKHCDSAEIRRKILVQLLSDPVFDDEIPLPECLLSVVDSLPAESCIVLDDAHLLPLDIWAECIVLSQIYLSGKSIKILMTSPIEFYNDVADQLPEPLLEQVLPIHIEPLEQTEREGLYYTLLSRSEQQPFTPRDIVKNRLEMQLGTPKEVVGLLELALNGEQVQLPQKSRLKMIIIVSTLCLIALLASWLLIDSHEVPDDVKAKKVEFAINLSQRGGLDNRFLIEYAERVLKHYSPTSSFVISNSDQLEPSGDIAAAVTTYKAKQITTFTAEQQEPVNATAPQSSDKPNEVPPKVIDNRVEAASMVEQDNLVTKSARASRPIAGYTLQLVSVKKLDSLRNTLLRLEDIPQVKVARYKKRWVVLLGEFSSRKIAQEQSALLMAKTGISEPWIRSWHNLNEYELQDVLPTREIQ</sequence>
<evidence type="ECO:0000313" key="4">
    <source>
        <dbReference type="EMBL" id="ABZ78620.1"/>
    </source>
</evidence>
<dbReference type="InterPro" id="IPR049945">
    <property type="entry name" value="AAA_22"/>
</dbReference>
<dbReference type="AlphaFoldDB" id="B0TL75"/>
<gene>
    <name evidence="4" type="ordered locus">Shal_4080</name>
</gene>
<evidence type="ECO:0000259" key="3">
    <source>
        <dbReference type="Pfam" id="PF13401"/>
    </source>
</evidence>
<protein>
    <submittedName>
        <fullName evidence="4">Sporulation domain protein</fullName>
    </submittedName>
</protein>
<keyword evidence="5" id="KW-1185">Reference proteome</keyword>
<evidence type="ECO:0000256" key="1">
    <source>
        <dbReference type="SAM" id="MobiDB-lite"/>
    </source>
</evidence>
<dbReference type="InterPro" id="IPR052026">
    <property type="entry name" value="ExeA_AAA_ATPase_DNA-bind"/>
</dbReference>
<dbReference type="InterPro" id="IPR036680">
    <property type="entry name" value="SPOR-like_sf"/>
</dbReference>
<dbReference type="Pfam" id="PF13401">
    <property type="entry name" value="AAA_22"/>
    <property type="match status" value="1"/>
</dbReference>
<dbReference type="HOGENOM" id="CLU_564853_0_0_6"/>
<dbReference type="PANTHER" id="PTHR35894">
    <property type="entry name" value="GENERAL SECRETION PATHWAY PROTEIN A-RELATED"/>
    <property type="match status" value="1"/>
</dbReference>
<name>B0TL75_SHEHH</name>